<dbReference type="Proteomes" id="UP000007266">
    <property type="component" value="Unassembled WGS sequence"/>
</dbReference>
<dbReference type="AlphaFoldDB" id="A0A139W8W5"/>
<evidence type="ECO:0000256" key="4">
    <source>
        <dbReference type="ARBA" id="ARBA00022722"/>
    </source>
</evidence>
<feature type="domain" description="Reverse transcriptase" evidence="8">
    <location>
        <begin position="1"/>
        <end position="194"/>
    </location>
</feature>
<evidence type="ECO:0000256" key="2">
    <source>
        <dbReference type="ARBA" id="ARBA00022679"/>
    </source>
</evidence>
<dbReference type="Gene3D" id="3.30.70.270">
    <property type="match status" value="1"/>
</dbReference>
<dbReference type="GO" id="GO:0008233">
    <property type="term" value="F:peptidase activity"/>
    <property type="evidence" value="ECO:0007669"/>
    <property type="project" value="UniProtKB-KW"/>
</dbReference>
<dbReference type="InterPro" id="IPR053134">
    <property type="entry name" value="RNA-dir_DNA_polymerase"/>
</dbReference>
<keyword evidence="1" id="KW-0645">Protease</keyword>
<evidence type="ECO:0000313" key="9">
    <source>
        <dbReference type="EMBL" id="KXZ75732.1"/>
    </source>
</evidence>
<reference evidence="9 10" key="1">
    <citation type="journal article" date="2008" name="Nature">
        <title>The genome of the model beetle and pest Tribolium castaneum.</title>
        <authorList>
            <consortium name="Tribolium Genome Sequencing Consortium"/>
            <person name="Richards S."/>
            <person name="Gibbs R.A."/>
            <person name="Weinstock G.M."/>
            <person name="Brown S.J."/>
            <person name="Denell R."/>
            <person name="Beeman R.W."/>
            <person name="Gibbs R."/>
            <person name="Beeman R.W."/>
            <person name="Brown S.J."/>
            <person name="Bucher G."/>
            <person name="Friedrich M."/>
            <person name="Grimmelikhuijzen C.J."/>
            <person name="Klingler M."/>
            <person name="Lorenzen M."/>
            <person name="Richards S."/>
            <person name="Roth S."/>
            <person name="Schroder R."/>
            <person name="Tautz D."/>
            <person name="Zdobnov E.M."/>
            <person name="Muzny D."/>
            <person name="Gibbs R.A."/>
            <person name="Weinstock G.M."/>
            <person name="Attaway T."/>
            <person name="Bell S."/>
            <person name="Buhay C.J."/>
            <person name="Chandrabose M.N."/>
            <person name="Chavez D."/>
            <person name="Clerk-Blankenburg K.P."/>
            <person name="Cree A."/>
            <person name="Dao M."/>
            <person name="Davis C."/>
            <person name="Chacko J."/>
            <person name="Dinh H."/>
            <person name="Dugan-Rocha S."/>
            <person name="Fowler G."/>
            <person name="Garner T.T."/>
            <person name="Garnes J."/>
            <person name="Gnirke A."/>
            <person name="Hawes A."/>
            <person name="Hernandez J."/>
            <person name="Hines S."/>
            <person name="Holder M."/>
            <person name="Hume J."/>
            <person name="Jhangiani S.N."/>
            <person name="Joshi V."/>
            <person name="Khan Z.M."/>
            <person name="Jackson L."/>
            <person name="Kovar C."/>
            <person name="Kowis A."/>
            <person name="Lee S."/>
            <person name="Lewis L.R."/>
            <person name="Margolis J."/>
            <person name="Morgan M."/>
            <person name="Nazareth L.V."/>
            <person name="Nguyen N."/>
            <person name="Okwuonu G."/>
            <person name="Parker D."/>
            <person name="Richards S."/>
            <person name="Ruiz S.J."/>
            <person name="Santibanez J."/>
            <person name="Savard J."/>
            <person name="Scherer S.E."/>
            <person name="Schneider B."/>
            <person name="Sodergren E."/>
            <person name="Tautz D."/>
            <person name="Vattahil S."/>
            <person name="Villasana D."/>
            <person name="White C.S."/>
            <person name="Wright R."/>
            <person name="Park Y."/>
            <person name="Beeman R.W."/>
            <person name="Lord J."/>
            <person name="Oppert B."/>
            <person name="Lorenzen M."/>
            <person name="Brown S."/>
            <person name="Wang L."/>
            <person name="Savard J."/>
            <person name="Tautz D."/>
            <person name="Richards S."/>
            <person name="Weinstock G."/>
            <person name="Gibbs R.A."/>
            <person name="Liu Y."/>
            <person name="Worley K."/>
            <person name="Weinstock G."/>
            <person name="Elsik C.G."/>
            <person name="Reese J.T."/>
            <person name="Elhaik E."/>
            <person name="Landan G."/>
            <person name="Graur D."/>
            <person name="Arensburger P."/>
            <person name="Atkinson P."/>
            <person name="Beeman R.W."/>
            <person name="Beidler J."/>
            <person name="Brown S.J."/>
            <person name="Demuth J.P."/>
            <person name="Drury D.W."/>
            <person name="Du Y.Z."/>
            <person name="Fujiwara H."/>
            <person name="Lorenzen M."/>
            <person name="Maselli V."/>
            <person name="Osanai M."/>
            <person name="Park Y."/>
            <person name="Robertson H.M."/>
            <person name="Tu Z."/>
            <person name="Wang J.J."/>
            <person name="Wang S."/>
            <person name="Richards S."/>
            <person name="Song H."/>
            <person name="Zhang L."/>
            <person name="Sodergren E."/>
            <person name="Werner D."/>
            <person name="Stanke M."/>
            <person name="Morgenstern B."/>
            <person name="Solovyev V."/>
            <person name="Kosarev P."/>
            <person name="Brown G."/>
            <person name="Chen H.C."/>
            <person name="Ermolaeva O."/>
            <person name="Hlavina W."/>
            <person name="Kapustin Y."/>
            <person name="Kiryutin B."/>
            <person name="Kitts P."/>
            <person name="Maglott D."/>
            <person name="Pruitt K."/>
            <person name="Sapojnikov V."/>
            <person name="Souvorov A."/>
            <person name="Mackey A.J."/>
            <person name="Waterhouse R.M."/>
            <person name="Wyder S."/>
            <person name="Zdobnov E.M."/>
            <person name="Zdobnov E.M."/>
            <person name="Wyder S."/>
            <person name="Kriventseva E.V."/>
            <person name="Kadowaki T."/>
            <person name="Bork P."/>
            <person name="Aranda M."/>
            <person name="Bao R."/>
            <person name="Beermann A."/>
            <person name="Berns N."/>
            <person name="Bolognesi R."/>
            <person name="Bonneton F."/>
            <person name="Bopp D."/>
            <person name="Brown S.J."/>
            <person name="Bucher G."/>
            <person name="Butts T."/>
            <person name="Chaumot A."/>
            <person name="Denell R.E."/>
            <person name="Ferrier D.E."/>
            <person name="Friedrich M."/>
            <person name="Gordon C.M."/>
            <person name="Jindra M."/>
            <person name="Klingler M."/>
            <person name="Lan Q."/>
            <person name="Lattorff H.M."/>
            <person name="Laudet V."/>
            <person name="von Levetsow C."/>
            <person name="Liu Z."/>
            <person name="Lutz R."/>
            <person name="Lynch J.A."/>
            <person name="da Fonseca R.N."/>
            <person name="Posnien N."/>
            <person name="Reuter R."/>
            <person name="Roth S."/>
            <person name="Savard J."/>
            <person name="Schinko J.B."/>
            <person name="Schmitt C."/>
            <person name="Schoppmeier M."/>
            <person name="Schroder R."/>
            <person name="Shippy T.D."/>
            <person name="Simonnet F."/>
            <person name="Marques-Souza H."/>
            <person name="Tautz D."/>
            <person name="Tomoyasu Y."/>
            <person name="Trauner J."/>
            <person name="Van der Zee M."/>
            <person name="Vervoort M."/>
            <person name="Wittkopp N."/>
            <person name="Wimmer E.A."/>
            <person name="Yang X."/>
            <person name="Jones A.K."/>
            <person name="Sattelle D.B."/>
            <person name="Ebert P.R."/>
            <person name="Nelson D."/>
            <person name="Scott J.G."/>
            <person name="Beeman R.W."/>
            <person name="Muthukrishnan S."/>
            <person name="Kramer K.J."/>
            <person name="Arakane Y."/>
            <person name="Beeman R.W."/>
            <person name="Zhu Q."/>
            <person name="Hogenkamp D."/>
            <person name="Dixit R."/>
            <person name="Oppert B."/>
            <person name="Jiang H."/>
            <person name="Zou Z."/>
            <person name="Marshall J."/>
            <person name="Elpidina E."/>
            <person name="Vinokurov K."/>
            <person name="Oppert C."/>
            <person name="Zou Z."/>
            <person name="Evans J."/>
            <person name="Lu Z."/>
            <person name="Zhao P."/>
            <person name="Sumathipala N."/>
            <person name="Altincicek B."/>
            <person name="Vilcinskas A."/>
            <person name="Williams M."/>
            <person name="Hultmark D."/>
            <person name="Hetru C."/>
            <person name="Jiang H."/>
            <person name="Grimmelikhuijzen C.J."/>
            <person name="Hauser F."/>
            <person name="Cazzamali G."/>
            <person name="Williamson M."/>
            <person name="Park Y."/>
            <person name="Li B."/>
            <person name="Tanaka Y."/>
            <person name="Predel R."/>
            <person name="Neupert S."/>
            <person name="Schachtner J."/>
            <person name="Verleyen P."/>
            <person name="Raible F."/>
            <person name="Bork P."/>
            <person name="Friedrich M."/>
            <person name="Walden K.K."/>
            <person name="Robertson H.M."/>
            <person name="Angeli S."/>
            <person name="Foret S."/>
            <person name="Bucher G."/>
            <person name="Schuetz S."/>
            <person name="Maleszka R."/>
            <person name="Wimmer E.A."/>
            <person name="Beeman R.W."/>
            <person name="Lorenzen M."/>
            <person name="Tomoyasu Y."/>
            <person name="Miller S.C."/>
            <person name="Grossmann D."/>
            <person name="Bucher G."/>
        </authorList>
    </citation>
    <scope>NUCLEOTIDE SEQUENCE [LARGE SCALE GENOMIC DNA]</scope>
    <source>
        <strain evidence="9 10">Georgia GA2</strain>
    </source>
</reference>
<keyword evidence="5" id="KW-0255">Endonuclease</keyword>
<evidence type="ECO:0000256" key="5">
    <source>
        <dbReference type="ARBA" id="ARBA00022759"/>
    </source>
</evidence>
<dbReference type="STRING" id="7070.A0A139W8W5"/>
<keyword evidence="6" id="KW-0378">Hydrolase</keyword>
<keyword evidence="7" id="KW-0695">RNA-directed DNA polymerase</keyword>
<dbReference type="PANTHER" id="PTHR24559:SF444">
    <property type="entry name" value="REVERSE TRANSCRIPTASE DOMAIN-CONTAINING PROTEIN"/>
    <property type="match status" value="1"/>
</dbReference>
<dbReference type="Gene3D" id="3.10.10.10">
    <property type="entry name" value="HIV Type 1 Reverse Transcriptase, subunit A, domain 1"/>
    <property type="match status" value="1"/>
</dbReference>
<dbReference type="InterPro" id="IPR043128">
    <property type="entry name" value="Rev_trsase/Diguanyl_cyclase"/>
</dbReference>
<dbReference type="InterPro" id="IPR043502">
    <property type="entry name" value="DNA/RNA_pol_sf"/>
</dbReference>
<evidence type="ECO:0000313" key="10">
    <source>
        <dbReference type="Proteomes" id="UP000007266"/>
    </source>
</evidence>
<proteinExistence type="predicted"/>
<evidence type="ECO:0000256" key="3">
    <source>
        <dbReference type="ARBA" id="ARBA00022695"/>
    </source>
</evidence>
<sequence>MINSQRSEKTNKFNANSRYNQTINITLVQSNLNCREKIRCIRKKEMRLVVDYPKLNEKTVSDKYPLPNITDILCIYFTTLDLASGFHQVQMNRDDIEKTAFSTENSHYKYLRMPFGLKNAPATFQRVMDNILRGIQNEKCLVYLDDIIIFSTSLEEHIVRLKKVFERLRNANFKIQLDKSEFLRKEVAYLRHIITPEGVKPNPEKIKAKTKEQKEEYLIFSEVH</sequence>
<dbReference type="InParanoid" id="A0A139W8W5"/>
<dbReference type="InterPro" id="IPR000477">
    <property type="entry name" value="RT_dom"/>
</dbReference>
<organism evidence="9 10">
    <name type="scientific">Tribolium castaneum</name>
    <name type="common">Red flour beetle</name>
    <dbReference type="NCBI Taxonomy" id="7070"/>
    <lineage>
        <taxon>Eukaryota</taxon>
        <taxon>Metazoa</taxon>
        <taxon>Ecdysozoa</taxon>
        <taxon>Arthropoda</taxon>
        <taxon>Hexapoda</taxon>
        <taxon>Insecta</taxon>
        <taxon>Pterygota</taxon>
        <taxon>Neoptera</taxon>
        <taxon>Endopterygota</taxon>
        <taxon>Coleoptera</taxon>
        <taxon>Polyphaga</taxon>
        <taxon>Cucujiformia</taxon>
        <taxon>Tenebrionidae</taxon>
        <taxon>Tenebrionidae incertae sedis</taxon>
        <taxon>Tribolium</taxon>
    </lineage>
</organism>
<dbReference type="GO" id="GO:0003964">
    <property type="term" value="F:RNA-directed DNA polymerase activity"/>
    <property type="evidence" value="ECO:0007669"/>
    <property type="project" value="UniProtKB-KW"/>
</dbReference>
<evidence type="ECO:0000259" key="8">
    <source>
        <dbReference type="PROSITE" id="PS50878"/>
    </source>
</evidence>
<keyword evidence="10" id="KW-1185">Reference proteome</keyword>
<keyword evidence="2" id="KW-0808">Transferase</keyword>
<dbReference type="Pfam" id="PF00078">
    <property type="entry name" value="RVT_1"/>
    <property type="match status" value="1"/>
</dbReference>
<accession>A0A139W8W5</accession>
<dbReference type="GO" id="GO:0004519">
    <property type="term" value="F:endonuclease activity"/>
    <property type="evidence" value="ECO:0007669"/>
    <property type="project" value="UniProtKB-KW"/>
</dbReference>
<dbReference type="OMA" id="YNIAINP"/>
<dbReference type="PANTHER" id="PTHR24559">
    <property type="entry name" value="TRANSPOSON TY3-I GAG-POL POLYPROTEIN"/>
    <property type="match status" value="1"/>
</dbReference>
<dbReference type="FunFam" id="3.10.10.10:FF:000007">
    <property type="entry name" value="Retrovirus-related Pol polyprotein from transposon 17.6-like Protein"/>
    <property type="match status" value="1"/>
</dbReference>
<dbReference type="CDD" id="cd01647">
    <property type="entry name" value="RT_LTR"/>
    <property type="match status" value="1"/>
</dbReference>
<dbReference type="EMBL" id="KQ972887">
    <property type="protein sequence ID" value="KXZ75732.1"/>
    <property type="molecule type" value="Genomic_DNA"/>
</dbReference>
<name>A0A139W8W5_TRICA</name>
<evidence type="ECO:0000256" key="7">
    <source>
        <dbReference type="ARBA" id="ARBA00022918"/>
    </source>
</evidence>
<dbReference type="SUPFAM" id="SSF56672">
    <property type="entry name" value="DNA/RNA polymerases"/>
    <property type="match status" value="1"/>
</dbReference>
<keyword evidence="4" id="KW-0540">Nuclease</keyword>
<protein>
    <submittedName>
        <fullName evidence="9">Retrovirus-related Pol polyprotein from transposon 17.6-like Protein</fullName>
    </submittedName>
</protein>
<dbReference type="PROSITE" id="PS50878">
    <property type="entry name" value="RT_POL"/>
    <property type="match status" value="1"/>
</dbReference>
<gene>
    <name evidence="9" type="primary">AUGUSTUS-3.0.2_30970</name>
    <name evidence="9" type="ORF">TcasGA2_TC030970</name>
</gene>
<evidence type="ECO:0000256" key="6">
    <source>
        <dbReference type="ARBA" id="ARBA00022801"/>
    </source>
</evidence>
<dbReference type="GO" id="GO:0006508">
    <property type="term" value="P:proteolysis"/>
    <property type="evidence" value="ECO:0007669"/>
    <property type="project" value="UniProtKB-KW"/>
</dbReference>
<keyword evidence="3" id="KW-0548">Nucleotidyltransferase</keyword>
<reference evidence="9 10" key="2">
    <citation type="journal article" date="2010" name="Nucleic Acids Res.">
        <title>BeetleBase in 2010: revisions to provide comprehensive genomic information for Tribolium castaneum.</title>
        <authorList>
            <person name="Kim H.S."/>
            <person name="Murphy T."/>
            <person name="Xia J."/>
            <person name="Caragea D."/>
            <person name="Park Y."/>
            <person name="Beeman R.W."/>
            <person name="Lorenzen M.D."/>
            <person name="Butcher S."/>
            <person name="Manak J.R."/>
            <person name="Brown S.J."/>
        </authorList>
    </citation>
    <scope>NUCLEOTIDE SEQUENCE [LARGE SCALE GENOMIC DNA]</scope>
    <source>
        <strain evidence="9 10">Georgia GA2</strain>
    </source>
</reference>
<evidence type="ECO:0000256" key="1">
    <source>
        <dbReference type="ARBA" id="ARBA00022670"/>
    </source>
</evidence>